<dbReference type="InterPro" id="IPR028846">
    <property type="entry name" value="Recoverin"/>
</dbReference>
<feature type="domain" description="EF-hand" evidence="8">
    <location>
        <begin position="67"/>
        <end position="102"/>
    </location>
</feature>
<dbReference type="PRINTS" id="PR00450">
    <property type="entry name" value="RECOVERIN"/>
</dbReference>
<dbReference type="Proteomes" id="UP000677228">
    <property type="component" value="Unassembled WGS sequence"/>
</dbReference>
<name>A0A8S2J6M3_9BILA</name>
<proteinExistence type="inferred from homology"/>
<evidence type="ECO:0000313" key="11">
    <source>
        <dbReference type="Proteomes" id="UP000682733"/>
    </source>
</evidence>
<dbReference type="PROSITE" id="PS00018">
    <property type="entry name" value="EF_HAND_1"/>
    <property type="match status" value="1"/>
</dbReference>
<dbReference type="SUPFAM" id="SSF47473">
    <property type="entry name" value="EF-hand"/>
    <property type="match status" value="1"/>
</dbReference>
<evidence type="ECO:0000313" key="10">
    <source>
        <dbReference type="EMBL" id="CAF3793754.1"/>
    </source>
</evidence>
<dbReference type="AlphaFoldDB" id="A0A8S2J6M3"/>
<keyword evidence="5" id="KW-0106">Calcium</keyword>
<protein>
    <recommendedName>
        <fullName evidence="8">EF-hand domain-containing protein</fullName>
    </recommendedName>
</protein>
<dbReference type="PANTHER" id="PTHR23055:SF178">
    <property type="entry name" value="NEUROCALCIN HOMOLOG"/>
    <property type="match status" value="1"/>
</dbReference>
<reference evidence="10" key="1">
    <citation type="submission" date="2021-02" db="EMBL/GenBank/DDBJ databases">
        <authorList>
            <person name="Nowell W R."/>
        </authorList>
    </citation>
    <scope>NUCLEOTIDE SEQUENCE</scope>
</reference>
<evidence type="ECO:0000256" key="7">
    <source>
        <dbReference type="SAM" id="MobiDB-lite"/>
    </source>
</evidence>
<evidence type="ECO:0000313" key="9">
    <source>
        <dbReference type="EMBL" id="CAF1025279.1"/>
    </source>
</evidence>
<comment type="caution">
    <text evidence="10">The sequence shown here is derived from an EMBL/GenBank/DDBJ whole genome shotgun (WGS) entry which is preliminary data.</text>
</comment>
<evidence type="ECO:0000256" key="4">
    <source>
        <dbReference type="ARBA" id="ARBA00022737"/>
    </source>
</evidence>
<accession>A0A8S2J6M3</accession>
<dbReference type="PANTHER" id="PTHR23055">
    <property type="entry name" value="CALCIUM BINDING PROTEINS"/>
    <property type="match status" value="1"/>
</dbReference>
<dbReference type="Proteomes" id="UP000682733">
    <property type="component" value="Unassembled WGS sequence"/>
</dbReference>
<evidence type="ECO:0000256" key="2">
    <source>
        <dbReference type="ARBA" id="ARBA00022707"/>
    </source>
</evidence>
<dbReference type="SMART" id="SM00054">
    <property type="entry name" value="EFh"/>
    <property type="match status" value="2"/>
</dbReference>
<dbReference type="EMBL" id="CAJOBA010007139">
    <property type="protein sequence ID" value="CAF3793754.1"/>
    <property type="molecule type" value="Genomic_DNA"/>
</dbReference>
<keyword evidence="4" id="KW-0677">Repeat</keyword>
<evidence type="ECO:0000259" key="8">
    <source>
        <dbReference type="PROSITE" id="PS50222"/>
    </source>
</evidence>
<evidence type="ECO:0000256" key="3">
    <source>
        <dbReference type="ARBA" id="ARBA00022723"/>
    </source>
</evidence>
<evidence type="ECO:0000256" key="6">
    <source>
        <dbReference type="ARBA" id="ARBA00023288"/>
    </source>
</evidence>
<keyword evidence="6" id="KW-0449">Lipoprotein</keyword>
<dbReference type="InterPro" id="IPR011992">
    <property type="entry name" value="EF-hand-dom_pair"/>
</dbReference>
<keyword evidence="3" id="KW-0479">Metal-binding</keyword>
<dbReference type="InterPro" id="IPR002048">
    <property type="entry name" value="EF_hand_dom"/>
</dbReference>
<feature type="domain" description="EF-hand" evidence="8">
    <location>
        <begin position="103"/>
        <end position="138"/>
    </location>
</feature>
<evidence type="ECO:0000256" key="1">
    <source>
        <dbReference type="ARBA" id="ARBA00006049"/>
    </source>
</evidence>
<dbReference type="PROSITE" id="PS50222">
    <property type="entry name" value="EF_HAND_2"/>
    <property type="match status" value="2"/>
</dbReference>
<sequence>MGLCSSRLPPETLPSTEIDRLCSETQLSREEIESWYEHFTHCYPTGKLIKPEFISYYKKFRHEDKLTNKKVIKNLFNTFDLNEDKKMNFYEFILATVTIMDDSKYEKLRSIFKIYNTDKNKNLDRKEIKHILIDIFNSLEINNYDKRDLDKIINTIFQRKNINLNDKISWNEFSTTLLDDEQLLGSIIPSDRQTESKQAARKWINTNDGQRVYGSDEERQNRGNEQTDITKKNNHTTESF</sequence>
<organism evidence="10 11">
    <name type="scientific">Didymodactylos carnosus</name>
    <dbReference type="NCBI Taxonomy" id="1234261"/>
    <lineage>
        <taxon>Eukaryota</taxon>
        <taxon>Metazoa</taxon>
        <taxon>Spiralia</taxon>
        <taxon>Gnathifera</taxon>
        <taxon>Rotifera</taxon>
        <taxon>Eurotatoria</taxon>
        <taxon>Bdelloidea</taxon>
        <taxon>Philodinida</taxon>
        <taxon>Philodinidae</taxon>
        <taxon>Didymodactylos</taxon>
    </lineage>
</organism>
<keyword evidence="2" id="KW-0519">Myristate</keyword>
<comment type="similarity">
    <text evidence="1">Belongs to the recoverin family.</text>
</comment>
<dbReference type="EMBL" id="CAJNOK010007128">
    <property type="protein sequence ID" value="CAF1025279.1"/>
    <property type="molecule type" value="Genomic_DNA"/>
</dbReference>
<gene>
    <name evidence="9" type="ORF">OVA965_LOCUS15712</name>
    <name evidence="10" type="ORF">TMI583_LOCUS15721</name>
</gene>
<evidence type="ECO:0000256" key="5">
    <source>
        <dbReference type="ARBA" id="ARBA00022837"/>
    </source>
</evidence>
<dbReference type="GO" id="GO:0005509">
    <property type="term" value="F:calcium ion binding"/>
    <property type="evidence" value="ECO:0007669"/>
    <property type="project" value="InterPro"/>
</dbReference>
<dbReference type="Gene3D" id="1.10.238.10">
    <property type="entry name" value="EF-hand"/>
    <property type="match status" value="1"/>
</dbReference>
<feature type="region of interest" description="Disordered" evidence="7">
    <location>
        <begin position="195"/>
        <end position="240"/>
    </location>
</feature>
<dbReference type="InterPro" id="IPR018247">
    <property type="entry name" value="EF_Hand_1_Ca_BS"/>
</dbReference>